<organism evidence="11 12">
    <name type="scientific">Longimycelium tulufanense</name>
    <dbReference type="NCBI Taxonomy" id="907463"/>
    <lineage>
        <taxon>Bacteria</taxon>
        <taxon>Bacillati</taxon>
        <taxon>Actinomycetota</taxon>
        <taxon>Actinomycetes</taxon>
        <taxon>Pseudonocardiales</taxon>
        <taxon>Pseudonocardiaceae</taxon>
        <taxon>Longimycelium</taxon>
    </lineage>
</organism>
<evidence type="ECO:0000256" key="4">
    <source>
        <dbReference type="ARBA" id="ARBA00022741"/>
    </source>
</evidence>
<dbReference type="EMBL" id="BMMK01000004">
    <property type="protein sequence ID" value="GGM43340.1"/>
    <property type="molecule type" value="Genomic_DNA"/>
</dbReference>
<dbReference type="InterPro" id="IPR005116">
    <property type="entry name" value="Transp-assoc_OB_typ1"/>
</dbReference>
<dbReference type="InterPro" id="IPR027417">
    <property type="entry name" value="P-loop_NTPase"/>
</dbReference>
<comment type="caution">
    <text evidence="11">The sequence shown here is derived from an EMBL/GenBank/DDBJ whole genome shotgun (WGS) entry which is preliminary data.</text>
</comment>
<dbReference type="SUPFAM" id="SSF52540">
    <property type="entry name" value="P-loop containing nucleoside triphosphate hydrolases"/>
    <property type="match status" value="1"/>
</dbReference>
<feature type="domain" description="ABC transporter" evidence="9">
    <location>
        <begin position="7"/>
        <end position="245"/>
    </location>
</feature>
<name>A0A8J3FUG2_9PSEU</name>
<dbReference type="GO" id="GO:0005524">
    <property type="term" value="F:ATP binding"/>
    <property type="evidence" value="ECO:0007669"/>
    <property type="project" value="UniProtKB-KW"/>
</dbReference>
<keyword evidence="2" id="KW-1003">Cell membrane</keyword>
<dbReference type="PANTHER" id="PTHR43514:SF1">
    <property type="entry name" value="SULFATE_THIOSULFATE IMPORT ATP-BINDING PROTEIN CYSA"/>
    <property type="match status" value="1"/>
</dbReference>
<keyword evidence="7" id="KW-0472">Membrane</keyword>
<evidence type="ECO:0000256" key="8">
    <source>
        <dbReference type="PROSITE-ProRule" id="PRU01213"/>
    </source>
</evidence>
<protein>
    <submittedName>
        <fullName evidence="11">ABC transporter ATP-binding protein</fullName>
    </submittedName>
</protein>
<dbReference type="Pfam" id="PF03459">
    <property type="entry name" value="TOBE"/>
    <property type="match status" value="1"/>
</dbReference>
<evidence type="ECO:0000256" key="3">
    <source>
        <dbReference type="ARBA" id="ARBA00022505"/>
    </source>
</evidence>
<dbReference type="InterPro" id="IPR004606">
    <property type="entry name" value="Mop_domain"/>
</dbReference>
<dbReference type="RefSeq" id="WP_189054913.1">
    <property type="nucleotide sequence ID" value="NZ_BMMK01000004.1"/>
</dbReference>
<evidence type="ECO:0000259" key="10">
    <source>
        <dbReference type="PROSITE" id="PS51866"/>
    </source>
</evidence>
<dbReference type="InterPro" id="IPR050334">
    <property type="entry name" value="Molybdenum_import_ModC"/>
</dbReference>
<dbReference type="GO" id="GO:0016887">
    <property type="term" value="F:ATP hydrolysis activity"/>
    <property type="evidence" value="ECO:0007669"/>
    <property type="project" value="InterPro"/>
</dbReference>
<keyword evidence="3 8" id="KW-0500">Molybdenum</keyword>
<reference evidence="11" key="2">
    <citation type="submission" date="2020-09" db="EMBL/GenBank/DDBJ databases">
        <authorList>
            <person name="Sun Q."/>
            <person name="Zhou Y."/>
        </authorList>
    </citation>
    <scope>NUCLEOTIDE SEQUENCE</scope>
    <source>
        <strain evidence="11">CGMCC 4.5737</strain>
    </source>
</reference>
<evidence type="ECO:0000313" key="12">
    <source>
        <dbReference type="Proteomes" id="UP000637578"/>
    </source>
</evidence>
<dbReference type="Gene3D" id="2.40.50.100">
    <property type="match status" value="1"/>
</dbReference>
<reference evidence="11" key="1">
    <citation type="journal article" date="2014" name="Int. J. Syst. Evol. Microbiol.">
        <title>Complete genome sequence of Corynebacterium casei LMG S-19264T (=DSM 44701T), isolated from a smear-ripened cheese.</title>
        <authorList>
            <consortium name="US DOE Joint Genome Institute (JGI-PGF)"/>
            <person name="Walter F."/>
            <person name="Albersmeier A."/>
            <person name="Kalinowski J."/>
            <person name="Ruckert C."/>
        </authorList>
    </citation>
    <scope>NUCLEOTIDE SEQUENCE</scope>
    <source>
        <strain evidence="11">CGMCC 4.5737</strain>
    </source>
</reference>
<dbReference type="InterPro" id="IPR008995">
    <property type="entry name" value="Mo/tungstate-bd_C_term_dom"/>
</dbReference>
<dbReference type="InterPro" id="IPR017871">
    <property type="entry name" value="ABC_transporter-like_CS"/>
</dbReference>
<keyword evidence="1" id="KW-0813">Transport</keyword>
<accession>A0A8J3FUG2</accession>
<dbReference type="SMART" id="SM00382">
    <property type="entry name" value="AAA"/>
    <property type="match status" value="1"/>
</dbReference>
<dbReference type="PROSITE" id="PS51866">
    <property type="entry name" value="MOP"/>
    <property type="match status" value="1"/>
</dbReference>
<evidence type="ECO:0000256" key="7">
    <source>
        <dbReference type="ARBA" id="ARBA00023136"/>
    </source>
</evidence>
<sequence>MSTVVPARATALAAEIELARAGFALSVALGLAPGEVLAVLGPNGSGKSTLLAALAGLLRPDRGRVTLGGRILTDVTAGRHVPPHRRGIVLLPQRPLLFPHLSALGNVAFPPRSRGVHRRTARVVAEQLLSEVDCLELAARKPAQLSGGQAQRVAVARALAADPELLLLDEPMAALDVDAAPTLRALLRRVLRGGGRTAVVVTHDPLDALVLADRVLVLSSGAIVEQGPTRSVLGRPRSAFAARIAGLELVSGTACPDGVRTPEGAVFAGHRDPTLLAGEPAVAVFPARAVSVHWERPTGSPRNIFPVTIATLEPRGDVVRVRAGAATGGPAWADGLHAEITAAAVADLELVPGARVWFAVKAAEVALHPAAGQS</sequence>
<dbReference type="InterPro" id="IPR003439">
    <property type="entry name" value="ABC_transporter-like_ATP-bd"/>
</dbReference>
<proteinExistence type="predicted"/>
<keyword evidence="6" id="KW-1278">Translocase</keyword>
<feature type="domain" description="Mop" evidence="10">
    <location>
        <begin position="298"/>
        <end position="369"/>
    </location>
</feature>
<evidence type="ECO:0000256" key="5">
    <source>
        <dbReference type="ARBA" id="ARBA00022840"/>
    </source>
</evidence>
<keyword evidence="12" id="KW-1185">Reference proteome</keyword>
<dbReference type="AlphaFoldDB" id="A0A8J3FUG2"/>
<dbReference type="PROSITE" id="PS00211">
    <property type="entry name" value="ABC_TRANSPORTER_1"/>
    <property type="match status" value="1"/>
</dbReference>
<dbReference type="Gene3D" id="3.40.50.300">
    <property type="entry name" value="P-loop containing nucleotide triphosphate hydrolases"/>
    <property type="match status" value="1"/>
</dbReference>
<dbReference type="Pfam" id="PF00005">
    <property type="entry name" value="ABC_tran"/>
    <property type="match status" value="1"/>
</dbReference>
<dbReference type="InterPro" id="IPR003593">
    <property type="entry name" value="AAA+_ATPase"/>
</dbReference>
<evidence type="ECO:0000313" key="11">
    <source>
        <dbReference type="EMBL" id="GGM43340.1"/>
    </source>
</evidence>
<keyword evidence="5 11" id="KW-0067">ATP-binding</keyword>
<gene>
    <name evidence="11" type="primary">modC</name>
    <name evidence="11" type="ORF">GCM10012275_12860</name>
</gene>
<evidence type="ECO:0000256" key="1">
    <source>
        <dbReference type="ARBA" id="ARBA00022448"/>
    </source>
</evidence>
<keyword evidence="4" id="KW-0547">Nucleotide-binding</keyword>
<dbReference type="PROSITE" id="PS50893">
    <property type="entry name" value="ABC_TRANSPORTER_2"/>
    <property type="match status" value="1"/>
</dbReference>
<evidence type="ECO:0000256" key="2">
    <source>
        <dbReference type="ARBA" id="ARBA00022475"/>
    </source>
</evidence>
<dbReference type="SUPFAM" id="SSF50331">
    <property type="entry name" value="MOP-like"/>
    <property type="match status" value="1"/>
</dbReference>
<evidence type="ECO:0000259" key="9">
    <source>
        <dbReference type="PROSITE" id="PS50893"/>
    </source>
</evidence>
<dbReference type="PANTHER" id="PTHR43514">
    <property type="entry name" value="ABC TRANSPORTER I FAMILY MEMBER 10"/>
    <property type="match status" value="1"/>
</dbReference>
<dbReference type="Proteomes" id="UP000637578">
    <property type="component" value="Unassembled WGS sequence"/>
</dbReference>
<evidence type="ECO:0000256" key="6">
    <source>
        <dbReference type="ARBA" id="ARBA00022967"/>
    </source>
</evidence>
<dbReference type="GO" id="GO:0015689">
    <property type="term" value="P:molybdate ion transport"/>
    <property type="evidence" value="ECO:0007669"/>
    <property type="project" value="InterPro"/>
</dbReference>